<name>A0A164LFB2_9NOCA</name>
<accession>A0A164LFB2</accession>
<evidence type="ECO:0000313" key="2">
    <source>
        <dbReference type="EMBL" id="KZM72349.1"/>
    </source>
</evidence>
<dbReference type="Pfam" id="PF13302">
    <property type="entry name" value="Acetyltransf_3"/>
    <property type="match status" value="1"/>
</dbReference>
<dbReference type="InterPro" id="IPR016181">
    <property type="entry name" value="Acyl_CoA_acyltransferase"/>
</dbReference>
<dbReference type="InterPro" id="IPR051908">
    <property type="entry name" value="Ribosomal_N-acetyltransferase"/>
</dbReference>
<keyword evidence="3" id="KW-1185">Reference proteome</keyword>
<proteinExistence type="predicted"/>
<dbReference type="EMBL" id="LWGR01000008">
    <property type="protein sequence ID" value="KZM72349.1"/>
    <property type="molecule type" value="Genomic_DNA"/>
</dbReference>
<dbReference type="SUPFAM" id="SSF55729">
    <property type="entry name" value="Acyl-CoA N-acyltransferases (Nat)"/>
    <property type="match status" value="1"/>
</dbReference>
<comment type="caution">
    <text evidence="2">The sequence shown here is derived from an EMBL/GenBank/DDBJ whole genome shotgun (WGS) entry which is preliminary data.</text>
</comment>
<dbReference type="STRING" id="455432.AWN90_36095"/>
<dbReference type="GO" id="GO:0008999">
    <property type="term" value="F:protein-N-terminal-alanine acetyltransferase activity"/>
    <property type="evidence" value="ECO:0007669"/>
    <property type="project" value="TreeGrafter"/>
</dbReference>
<dbReference type="PROSITE" id="PS51186">
    <property type="entry name" value="GNAT"/>
    <property type="match status" value="1"/>
</dbReference>
<organism evidence="2 3">
    <name type="scientific">Nocardia terpenica</name>
    <dbReference type="NCBI Taxonomy" id="455432"/>
    <lineage>
        <taxon>Bacteria</taxon>
        <taxon>Bacillati</taxon>
        <taxon>Actinomycetota</taxon>
        <taxon>Actinomycetes</taxon>
        <taxon>Mycobacteriales</taxon>
        <taxon>Nocardiaceae</taxon>
        <taxon>Nocardia</taxon>
    </lineage>
</organism>
<dbReference type="InterPro" id="IPR000182">
    <property type="entry name" value="GNAT_dom"/>
</dbReference>
<evidence type="ECO:0000313" key="3">
    <source>
        <dbReference type="Proteomes" id="UP000076512"/>
    </source>
</evidence>
<evidence type="ECO:0000259" key="1">
    <source>
        <dbReference type="PROSITE" id="PS51186"/>
    </source>
</evidence>
<gene>
    <name evidence="2" type="ORF">AWN90_36095</name>
</gene>
<keyword evidence="2" id="KW-0808">Transferase</keyword>
<sequence length="181" mass="19724">MSSVSPVTEVVTERLVLRRWTRAEIDAVLAGQRLPHWAADFPAEGDRVVAGLMSDHPGWLTGYGHRLVVERGSGLIVGSIGLFWPPSNRALEIGYGIVSSRRGRGYAPEAVRALSEFAFTAPEVRTVFAKVELSNPASVRVLEKSGFQRQATSADENVIELRMTRTEGNDALVSGRPRPTA</sequence>
<dbReference type="Gene3D" id="3.40.630.30">
    <property type="match status" value="1"/>
</dbReference>
<dbReference type="AlphaFoldDB" id="A0A164LFB2"/>
<dbReference type="PANTHER" id="PTHR43441">
    <property type="entry name" value="RIBOSOMAL-PROTEIN-SERINE ACETYLTRANSFERASE"/>
    <property type="match status" value="1"/>
</dbReference>
<reference evidence="2 3" key="1">
    <citation type="submission" date="2016-04" db="EMBL/GenBank/DDBJ databases">
        <authorList>
            <person name="Evans L.H."/>
            <person name="Alamgir A."/>
            <person name="Owens N."/>
            <person name="Weber N.D."/>
            <person name="Virtaneva K."/>
            <person name="Barbian K."/>
            <person name="Babar A."/>
            <person name="Rosenke K."/>
        </authorList>
    </citation>
    <scope>NUCLEOTIDE SEQUENCE [LARGE SCALE GENOMIC DNA]</scope>
    <source>
        <strain evidence="2 3">IFM 0406</strain>
    </source>
</reference>
<dbReference type="GO" id="GO:1990189">
    <property type="term" value="F:protein N-terminal-serine acetyltransferase activity"/>
    <property type="evidence" value="ECO:0007669"/>
    <property type="project" value="TreeGrafter"/>
</dbReference>
<feature type="domain" description="N-acetyltransferase" evidence="1">
    <location>
        <begin position="15"/>
        <end position="168"/>
    </location>
</feature>
<protein>
    <submittedName>
        <fullName evidence="2">Acetyltransferase</fullName>
    </submittedName>
</protein>
<dbReference type="PANTHER" id="PTHR43441:SF6">
    <property type="entry name" value="N-ACETYLTRANSFERASE DOMAIN-CONTAINING PROTEIN"/>
    <property type="match status" value="1"/>
</dbReference>
<dbReference type="GO" id="GO:0005737">
    <property type="term" value="C:cytoplasm"/>
    <property type="evidence" value="ECO:0007669"/>
    <property type="project" value="TreeGrafter"/>
</dbReference>
<dbReference type="Proteomes" id="UP000076512">
    <property type="component" value="Unassembled WGS sequence"/>
</dbReference>
<dbReference type="OrthoDB" id="4543915at2"/>